<evidence type="ECO:0000313" key="2">
    <source>
        <dbReference type="EMBL" id="KAK8523284.1"/>
    </source>
</evidence>
<dbReference type="InterPro" id="IPR010399">
    <property type="entry name" value="Tify_dom"/>
</dbReference>
<organism evidence="2 3">
    <name type="scientific">Hibiscus sabdariffa</name>
    <name type="common">roselle</name>
    <dbReference type="NCBI Taxonomy" id="183260"/>
    <lineage>
        <taxon>Eukaryota</taxon>
        <taxon>Viridiplantae</taxon>
        <taxon>Streptophyta</taxon>
        <taxon>Embryophyta</taxon>
        <taxon>Tracheophyta</taxon>
        <taxon>Spermatophyta</taxon>
        <taxon>Magnoliopsida</taxon>
        <taxon>eudicotyledons</taxon>
        <taxon>Gunneridae</taxon>
        <taxon>Pentapetalae</taxon>
        <taxon>rosids</taxon>
        <taxon>malvids</taxon>
        <taxon>Malvales</taxon>
        <taxon>Malvaceae</taxon>
        <taxon>Malvoideae</taxon>
        <taxon>Hibiscus</taxon>
    </lineage>
</organism>
<accession>A0ABR2CU31</accession>
<dbReference type="Pfam" id="PF06200">
    <property type="entry name" value="tify"/>
    <property type="match status" value="1"/>
</dbReference>
<reference evidence="2 3" key="1">
    <citation type="journal article" date="2024" name="G3 (Bethesda)">
        <title>Genome assembly of Hibiscus sabdariffa L. provides insights into metabolisms of medicinal natural products.</title>
        <authorList>
            <person name="Kim T."/>
        </authorList>
    </citation>
    <scope>NUCLEOTIDE SEQUENCE [LARGE SCALE GENOMIC DNA]</scope>
    <source>
        <strain evidence="2">TK-2024</strain>
        <tissue evidence="2">Old leaves</tissue>
    </source>
</reference>
<gene>
    <name evidence="2" type="ORF">V6N12_047810</name>
</gene>
<evidence type="ECO:0000259" key="1">
    <source>
        <dbReference type="PROSITE" id="PS51320"/>
    </source>
</evidence>
<keyword evidence="3" id="KW-1185">Reference proteome</keyword>
<dbReference type="PROSITE" id="PS51320">
    <property type="entry name" value="TIFY"/>
    <property type="match status" value="1"/>
</dbReference>
<comment type="caution">
    <text evidence="2">The sequence shown here is derived from an EMBL/GenBank/DDBJ whole genome shotgun (WGS) entry which is preliminary data.</text>
</comment>
<feature type="domain" description="Tify" evidence="1">
    <location>
        <begin position="9"/>
        <end position="44"/>
    </location>
</feature>
<evidence type="ECO:0000313" key="3">
    <source>
        <dbReference type="Proteomes" id="UP001472677"/>
    </source>
</evidence>
<sequence length="132" mass="14001">MSASGVTAPSLAPSQLTAFYGGTVCVFDAIQGDYAYCYHFTAVGTTDGATALATLQAQLLYPLPITNLCKLHSGNSQSITFSCGYQSDQNYQLQGNTPFSAFLRSDGTESVCFGTELDHQEELQPKAPAQVA</sequence>
<dbReference type="Proteomes" id="UP001472677">
    <property type="component" value="Unassembled WGS sequence"/>
</dbReference>
<protein>
    <recommendedName>
        <fullName evidence="1">Tify domain-containing protein</fullName>
    </recommendedName>
</protein>
<proteinExistence type="predicted"/>
<dbReference type="EMBL" id="JBBPBM010000043">
    <property type="protein sequence ID" value="KAK8523284.1"/>
    <property type="molecule type" value="Genomic_DNA"/>
</dbReference>
<name>A0ABR2CU31_9ROSI</name>